<dbReference type="Gene3D" id="3.40.720.10">
    <property type="entry name" value="Alkaline Phosphatase, subunit A"/>
    <property type="match status" value="1"/>
</dbReference>
<dbReference type="CDD" id="cd16012">
    <property type="entry name" value="ALP"/>
    <property type="match status" value="1"/>
</dbReference>
<evidence type="ECO:0000256" key="9">
    <source>
        <dbReference type="RuleBase" id="RU003946"/>
    </source>
</evidence>
<evidence type="ECO:0000313" key="10">
    <source>
        <dbReference type="EMBL" id="SEH83364.1"/>
    </source>
</evidence>
<keyword evidence="6 8" id="KW-0460">Magnesium</keyword>
<evidence type="ECO:0000256" key="2">
    <source>
        <dbReference type="ARBA" id="ARBA00022553"/>
    </source>
</evidence>
<dbReference type="STRING" id="1679444.PYTT_1086"/>
<protein>
    <submittedName>
        <fullName evidence="10">Alkaline phosphatase</fullName>
    </submittedName>
</protein>
<dbReference type="SMR" id="A0A1H6L4W5"/>
<dbReference type="KEGG" id="agl:PYTT_1086"/>
<feature type="active site" description="Phosphoserine intermediate" evidence="7">
    <location>
        <position position="105"/>
    </location>
</feature>
<feature type="binding site" evidence="8">
    <location>
        <position position="64"/>
    </location>
    <ligand>
        <name>Zn(2+)</name>
        <dbReference type="ChEBI" id="CHEBI:29105"/>
        <label>2</label>
    </ligand>
</feature>
<evidence type="ECO:0000256" key="6">
    <source>
        <dbReference type="ARBA" id="ARBA00022842"/>
    </source>
</evidence>
<proteinExistence type="inferred from homology"/>
<keyword evidence="3 8" id="KW-0479">Metal-binding</keyword>
<dbReference type="PRINTS" id="PR00113">
    <property type="entry name" value="ALKPHPHTASE"/>
</dbReference>
<evidence type="ECO:0000256" key="1">
    <source>
        <dbReference type="ARBA" id="ARBA00005984"/>
    </source>
</evidence>
<organism evidence="10 11">
    <name type="scientific">Akkermansia glycaniphila</name>
    <dbReference type="NCBI Taxonomy" id="1679444"/>
    <lineage>
        <taxon>Bacteria</taxon>
        <taxon>Pseudomonadati</taxon>
        <taxon>Verrucomicrobiota</taxon>
        <taxon>Verrucomicrobiia</taxon>
        <taxon>Verrucomicrobiales</taxon>
        <taxon>Akkermansiaceae</taxon>
        <taxon>Akkermansia</taxon>
    </lineage>
</organism>
<dbReference type="AlphaFoldDB" id="A0A1H6L4W5"/>
<evidence type="ECO:0000256" key="8">
    <source>
        <dbReference type="PIRSR" id="PIRSR601952-2"/>
    </source>
</evidence>
<dbReference type="GO" id="GO:0004035">
    <property type="term" value="F:alkaline phosphatase activity"/>
    <property type="evidence" value="ECO:0007669"/>
    <property type="project" value="TreeGrafter"/>
</dbReference>
<feature type="binding site" evidence="8">
    <location>
        <position position="64"/>
    </location>
    <ligand>
        <name>Mg(2+)</name>
        <dbReference type="ChEBI" id="CHEBI:18420"/>
    </ligand>
</feature>
<dbReference type="SMART" id="SM00098">
    <property type="entry name" value="alkPPc"/>
    <property type="match status" value="1"/>
</dbReference>
<dbReference type="EMBL" id="LT629973">
    <property type="protein sequence ID" value="SEH83364.1"/>
    <property type="molecule type" value="Genomic_DNA"/>
</dbReference>
<dbReference type="PROSITE" id="PS00123">
    <property type="entry name" value="ALKALINE_PHOSPHATASE"/>
    <property type="match status" value="1"/>
</dbReference>
<accession>A0A1H6L4W5</accession>
<evidence type="ECO:0000256" key="5">
    <source>
        <dbReference type="ARBA" id="ARBA00022833"/>
    </source>
</evidence>
<comment type="cofactor">
    <cofactor evidence="8">
        <name>Zn(2+)</name>
        <dbReference type="ChEBI" id="CHEBI:29105"/>
    </cofactor>
    <text evidence="8">Binds 2 Zn(2+) ions.</text>
</comment>
<evidence type="ECO:0000256" key="3">
    <source>
        <dbReference type="ARBA" id="ARBA00022723"/>
    </source>
</evidence>
<sequence length="368" mass="38244">MGQKLTARPPAIMKTLIGILLAAGIVLGGEPQTYNNPAPHPVVRIENTAPATAAPKNIILMIGDGMSLQHVQAAWLANGGTLNIMQCPVVGLSRTASASHTITDSAAGGTALASGTKAINKQLGLDPQGNKLDSLADWAKQRGMGTGIVTTKTVTDATPAAFYAHNPNRADEDAIALDLATGNIDVIFGGGAKHFTQRKDGRNLLEQISKQGRTIKLATPGHYGTPAERGDILRQTSLEAVSRLRQNPNGYFLMIEGAKIDLASHANNLPETIAEMLDFDRTAGAILAEAAQNGDTLVIITADHECGGLSILDGDPASRTVTATFATGNHSGIAVPVYAFGPGSTNFTGTYENTAIPAKIKQAAAASR</sequence>
<dbReference type="GO" id="GO:0046872">
    <property type="term" value="F:metal ion binding"/>
    <property type="evidence" value="ECO:0007669"/>
    <property type="project" value="UniProtKB-KW"/>
</dbReference>
<gene>
    <name evidence="10" type="ORF">PYTT_1086</name>
</gene>
<feature type="binding site" evidence="8">
    <location>
        <position position="304"/>
    </location>
    <ligand>
        <name>Zn(2+)</name>
        <dbReference type="ChEBI" id="CHEBI:29105"/>
        <label>2</label>
    </ligand>
</feature>
<dbReference type="SUPFAM" id="SSF53649">
    <property type="entry name" value="Alkaline phosphatase-like"/>
    <property type="match status" value="1"/>
</dbReference>
<dbReference type="PANTHER" id="PTHR11596">
    <property type="entry name" value="ALKALINE PHOSPHATASE"/>
    <property type="match status" value="1"/>
</dbReference>
<evidence type="ECO:0000256" key="7">
    <source>
        <dbReference type="PIRSR" id="PIRSR601952-1"/>
    </source>
</evidence>
<dbReference type="InterPro" id="IPR017850">
    <property type="entry name" value="Alkaline_phosphatase_core_sf"/>
</dbReference>
<dbReference type="InterPro" id="IPR018299">
    <property type="entry name" value="Alkaline_phosphatase_AS"/>
</dbReference>
<keyword evidence="4" id="KW-0378">Hydrolase</keyword>
<dbReference type="InterPro" id="IPR001952">
    <property type="entry name" value="Alkaline_phosphatase"/>
</dbReference>
<keyword evidence="2" id="KW-0597">Phosphoprotein</keyword>
<dbReference type="PANTHER" id="PTHR11596:SF5">
    <property type="entry name" value="ALKALINE PHOSPHATASE"/>
    <property type="match status" value="1"/>
</dbReference>
<evidence type="ECO:0000256" key="4">
    <source>
        <dbReference type="ARBA" id="ARBA00022801"/>
    </source>
</evidence>
<comment type="similarity">
    <text evidence="1 9">Belongs to the alkaline phosphatase family.</text>
</comment>
<feature type="binding site" evidence="8">
    <location>
        <position position="265"/>
    </location>
    <ligand>
        <name>Zn(2+)</name>
        <dbReference type="ChEBI" id="CHEBI:29105"/>
        <label>2</label>
    </ligand>
</feature>
<feature type="binding site" evidence="8">
    <location>
        <position position="261"/>
    </location>
    <ligand>
        <name>Zn(2+)</name>
        <dbReference type="ChEBI" id="CHEBI:29105"/>
        <label>2</label>
    </ligand>
</feature>
<feature type="binding site" evidence="8">
    <location>
        <position position="156"/>
    </location>
    <ligand>
        <name>Mg(2+)</name>
        <dbReference type="ChEBI" id="CHEBI:18420"/>
    </ligand>
</feature>
<evidence type="ECO:0000313" key="11">
    <source>
        <dbReference type="Proteomes" id="UP000176204"/>
    </source>
</evidence>
<feature type="binding site" evidence="8">
    <location>
        <position position="256"/>
    </location>
    <ligand>
        <name>Mg(2+)</name>
        <dbReference type="ChEBI" id="CHEBI:18420"/>
    </ligand>
</feature>
<reference evidence="11" key="1">
    <citation type="submission" date="2016-09" db="EMBL/GenBank/DDBJ databases">
        <authorList>
            <person name="Koehorst J."/>
        </authorList>
    </citation>
    <scope>NUCLEOTIDE SEQUENCE [LARGE SCALE GENOMIC DNA]</scope>
</reference>
<dbReference type="Proteomes" id="UP000176204">
    <property type="component" value="Chromosome I"/>
</dbReference>
<keyword evidence="5 8" id="KW-0862">Zinc</keyword>
<name>A0A1H6L4W5_9BACT</name>
<feature type="binding site" evidence="8">
    <location>
        <position position="158"/>
    </location>
    <ligand>
        <name>Mg(2+)</name>
        <dbReference type="ChEBI" id="CHEBI:18420"/>
    </ligand>
</feature>
<comment type="cofactor">
    <cofactor evidence="8">
        <name>Mg(2+)</name>
        <dbReference type="ChEBI" id="CHEBI:18420"/>
    </cofactor>
    <text evidence="8">Binds 1 Mg(2+) ion.</text>
</comment>
<dbReference type="Pfam" id="PF00245">
    <property type="entry name" value="Alk_phosphatase"/>
    <property type="match status" value="2"/>
</dbReference>
<keyword evidence="11" id="KW-1185">Reference proteome</keyword>
<feature type="binding site" evidence="8">
    <location>
        <position position="303"/>
    </location>
    <ligand>
        <name>Zn(2+)</name>
        <dbReference type="ChEBI" id="CHEBI:29105"/>
        <label>2</label>
    </ligand>
</feature>